<dbReference type="EMBL" id="RPDH01000002">
    <property type="protein sequence ID" value="RPE08609.1"/>
    <property type="molecule type" value="Genomic_DNA"/>
</dbReference>
<keyword evidence="2" id="KW-0560">Oxidoreductase</keyword>
<evidence type="ECO:0000313" key="4">
    <source>
        <dbReference type="EMBL" id="RPE08609.1"/>
    </source>
</evidence>
<dbReference type="SUPFAM" id="SSF51735">
    <property type="entry name" value="NAD(P)-binding Rossmann-fold domains"/>
    <property type="match status" value="1"/>
</dbReference>
<dbReference type="NCBIfam" id="NF009386">
    <property type="entry name" value="PRK12745.1"/>
    <property type="match status" value="1"/>
</dbReference>
<dbReference type="InterPro" id="IPR057326">
    <property type="entry name" value="KR_dom"/>
</dbReference>
<dbReference type="PRINTS" id="PR00081">
    <property type="entry name" value="GDHRDH"/>
</dbReference>
<dbReference type="Proteomes" id="UP000278351">
    <property type="component" value="Unassembled WGS sequence"/>
</dbReference>
<feature type="domain" description="Ketoreductase" evidence="3">
    <location>
        <begin position="3"/>
        <end position="189"/>
    </location>
</feature>
<dbReference type="InterPro" id="IPR020904">
    <property type="entry name" value="Sc_DH/Rdtase_CS"/>
</dbReference>
<dbReference type="RefSeq" id="WP_123847608.1">
    <property type="nucleotide sequence ID" value="NZ_RPDH01000002.1"/>
</dbReference>
<sequence length="256" mass="27653">MKKVALITGGSRGIGLGIAEMLAQRGFRLAINGVREPAEVMDTIAMLQRYGTDVIYCQADVSDARQRERMLEQVQAHYGALHVLVNNAGVAPKERKDVLEMPEESYDRVMGMNLKGPFFLAQAVANWMLRQQQAAPDFSGCIINVSSISATVASVNRGEYCISKAGLSMVTQLLAVRLGAYGIPVYEVRPGIIATDMTTGVKEKYDQLISQGLLVQARWGTPEDVGKAVALLAAGELAYSTGQVIMVDGGFSIPRL</sequence>
<dbReference type="InterPro" id="IPR002347">
    <property type="entry name" value="SDR_fam"/>
</dbReference>
<dbReference type="GO" id="GO:0016616">
    <property type="term" value="F:oxidoreductase activity, acting on the CH-OH group of donors, NAD or NADP as acceptor"/>
    <property type="evidence" value="ECO:0007669"/>
    <property type="project" value="UniProtKB-ARBA"/>
</dbReference>
<gene>
    <name evidence="4" type="ORF">EGT74_16340</name>
</gene>
<dbReference type="PANTHER" id="PTHR42760">
    <property type="entry name" value="SHORT-CHAIN DEHYDROGENASES/REDUCTASES FAMILY MEMBER"/>
    <property type="match status" value="1"/>
</dbReference>
<reference evidence="4 5" key="1">
    <citation type="submission" date="2018-11" db="EMBL/GenBank/DDBJ databases">
        <title>Chitinophaga lutea sp.nov., isolate from arsenic contaminated soil.</title>
        <authorList>
            <person name="Zong Y."/>
        </authorList>
    </citation>
    <scope>NUCLEOTIDE SEQUENCE [LARGE SCALE GENOMIC DNA]</scope>
    <source>
        <strain evidence="4 5">ZY74</strain>
    </source>
</reference>
<name>A0A3N4PPJ9_9BACT</name>
<dbReference type="Gene3D" id="3.40.50.720">
    <property type="entry name" value="NAD(P)-binding Rossmann-like Domain"/>
    <property type="match status" value="1"/>
</dbReference>
<protein>
    <submittedName>
        <fullName evidence="4">3-ketoacyl-ACP reductase</fullName>
    </submittedName>
</protein>
<dbReference type="FunFam" id="3.40.50.720:FF:000173">
    <property type="entry name" value="3-oxoacyl-[acyl-carrier protein] reductase"/>
    <property type="match status" value="1"/>
</dbReference>
<evidence type="ECO:0000259" key="3">
    <source>
        <dbReference type="SMART" id="SM00822"/>
    </source>
</evidence>
<dbReference type="PRINTS" id="PR00080">
    <property type="entry name" value="SDRFAMILY"/>
</dbReference>
<evidence type="ECO:0000313" key="5">
    <source>
        <dbReference type="Proteomes" id="UP000278351"/>
    </source>
</evidence>
<dbReference type="AlphaFoldDB" id="A0A3N4PPJ9"/>
<evidence type="ECO:0000256" key="1">
    <source>
        <dbReference type="ARBA" id="ARBA00006484"/>
    </source>
</evidence>
<dbReference type="Pfam" id="PF13561">
    <property type="entry name" value="adh_short_C2"/>
    <property type="match status" value="1"/>
</dbReference>
<dbReference type="SMART" id="SM00822">
    <property type="entry name" value="PKS_KR"/>
    <property type="match status" value="1"/>
</dbReference>
<evidence type="ECO:0000256" key="2">
    <source>
        <dbReference type="ARBA" id="ARBA00023002"/>
    </source>
</evidence>
<comment type="similarity">
    <text evidence="1">Belongs to the short-chain dehydrogenases/reductases (SDR) family.</text>
</comment>
<dbReference type="InterPro" id="IPR036291">
    <property type="entry name" value="NAD(P)-bd_dom_sf"/>
</dbReference>
<accession>A0A3N4PPJ9</accession>
<dbReference type="PANTHER" id="PTHR42760:SF133">
    <property type="entry name" value="3-OXOACYL-[ACYL-CARRIER-PROTEIN] REDUCTASE"/>
    <property type="match status" value="1"/>
</dbReference>
<dbReference type="PROSITE" id="PS00061">
    <property type="entry name" value="ADH_SHORT"/>
    <property type="match status" value="1"/>
</dbReference>
<proteinExistence type="inferred from homology"/>
<dbReference type="OrthoDB" id="9788235at2"/>
<comment type="caution">
    <text evidence="4">The sequence shown here is derived from an EMBL/GenBank/DDBJ whole genome shotgun (WGS) entry which is preliminary data.</text>
</comment>
<organism evidence="4 5">
    <name type="scientific">Chitinophaga lutea</name>
    <dbReference type="NCBI Taxonomy" id="2488634"/>
    <lineage>
        <taxon>Bacteria</taxon>
        <taxon>Pseudomonadati</taxon>
        <taxon>Bacteroidota</taxon>
        <taxon>Chitinophagia</taxon>
        <taxon>Chitinophagales</taxon>
        <taxon>Chitinophagaceae</taxon>
        <taxon>Chitinophaga</taxon>
    </lineage>
</organism>
<keyword evidence="5" id="KW-1185">Reference proteome</keyword>